<protein>
    <submittedName>
        <fullName evidence="2">Uncharacterized protein</fullName>
    </submittedName>
</protein>
<feature type="chain" id="PRO_5043504217" evidence="1">
    <location>
        <begin position="19"/>
        <end position="145"/>
    </location>
</feature>
<name>A0AAU7BQV5_9FLAO</name>
<gene>
    <name evidence="2" type="ORF">ABGB03_11630</name>
</gene>
<dbReference type="RefSeq" id="WP_347922737.1">
    <property type="nucleotide sequence ID" value="NZ_CP157199.1"/>
</dbReference>
<reference evidence="2" key="1">
    <citation type="submission" date="2024-05" db="EMBL/GenBank/DDBJ databases">
        <title>Pontimicrobium maritimus sp. nov., isolated form sea water.</title>
        <authorList>
            <person name="Muhammad N."/>
            <person name="Vuong T.Q."/>
            <person name="Han H.L."/>
            <person name="Kim S.-G."/>
        </authorList>
    </citation>
    <scope>NUCLEOTIDE SEQUENCE</scope>
    <source>
        <strain evidence="2">SW4</strain>
    </source>
</reference>
<dbReference type="AlphaFoldDB" id="A0AAU7BQV5"/>
<evidence type="ECO:0000256" key="1">
    <source>
        <dbReference type="SAM" id="SignalP"/>
    </source>
</evidence>
<feature type="signal peptide" evidence="1">
    <location>
        <begin position="1"/>
        <end position="18"/>
    </location>
</feature>
<keyword evidence="1" id="KW-0732">Signal</keyword>
<proteinExistence type="predicted"/>
<sequence>MKKLILISFLFVFGISFAQDKNEPQSIISSGVGIKKYHNKEELNRMQKGELLGLYIERIESLVRVLPYIAFATKPGKTMSTFGIPNTKENRKTLENKVEATDDFLKTTIEFQRKMLPYSDKSNLIAAILFYEETMKLLHEYNEFD</sequence>
<accession>A0AAU7BQV5</accession>
<organism evidence="2">
    <name type="scientific">Pontimicrobium sp. SW4</name>
    <dbReference type="NCBI Taxonomy" id="3153519"/>
    <lineage>
        <taxon>Bacteria</taxon>
        <taxon>Pseudomonadati</taxon>
        <taxon>Bacteroidota</taxon>
        <taxon>Flavobacteriia</taxon>
        <taxon>Flavobacteriales</taxon>
        <taxon>Flavobacteriaceae</taxon>
        <taxon>Pontimicrobium</taxon>
    </lineage>
</organism>
<evidence type="ECO:0000313" key="2">
    <source>
        <dbReference type="EMBL" id="XBG60506.1"/>
    </source>
</evidence>
<dbReference type="EMBL" id="CP157199">
    <property type="protein sequence ID" value="XBG60506.1"/>
    <property type="molecule type" value="Genomic_DNA"/>
</dbReference>